<dbReference type="GO" id="GO:0031146">
    <property type="term" value="P:SCF-dependent proteasomal ubiquitin-dependent protein catabolic process"/>
    <property type="evidence" value="ECO:0007669"/>
    <property type="project" value="TreeGrafter"/>
</dbReference>
<protein>
    <submittedName>
        <fullName evidence="2">Uncharacterized protein</fullName>
    </submittedName>
</protein>
<gene>
    <name evidence="2" type="ORF">GOP47_0022115</name>
</gene>
<dbReference type="OrthoDB" id="550575at2759"/>
<dbReference type="SUPFAM" id="SSF81383">
    <property type="entry name" value="F-box domain"/>
    <property type="match status" value="1"/>
</dbReference>
<dbReference type="Proteomes" id="UP000886520">
    <property type="component" value="Chromosome 21"/>
</dbReference>
<dbReference type="PANTHER" id="PTHR13318">
    <property type="entry name" value="PARTNER OF PAIRED, ISOFORM B-RELATED"/>
    <property type="match status" value="1"/>
</dbReference>
<feature type="region of interest" description="Disordered" evidence="1">
    <location>
        <begin position="1"/>
        <end position="36"/>
    </location>
</feature>
<organism evidence="2 3">
    <name type="scientific">Adiantum capillus-veneris</name>
    <name type="common">Maidenhair fern</name>
    <dbReference type="NCBI Taxonomy" id="13818"/>
    <lineage>
        <taxon>Eukaryota</taxon>
        <taxon>Viridiplantae</taxon>
        <taxon>Streptophyta</taxon>
        <taxon>Embryophyta</taxon>
        <taxon>Tracheophyta</taxon>
        <taxon>Polypodiopsida</taxon>
        <taxon>Polypodiidae</taxon>
        <taxon>Polypodiales</taxon>
        <taxon>Pteridineae</taxon>
        <taxon>Pteridaceae</taxon>
        <taxon>Vittarioideae</taxon>
        <taxon>Adiantum</taxon>
    </lineage>
</organism>
<comment type="caution">
    <text evidence="2">The sequence shown here is derived from an EMBL/GenBank/DDBJ whole genome shotgun (WGS) entry which is preliminary data.</text>
</comment>
<dbReference type="EMBL" id="JABFUD020000021">
    <property type="protein sequence ID" value="KAI5063568.1"/>
    <property type="molecule type" value="Genomic_DNA"/>
</dbReference>
<dbReference type="SUPFAM" id="SSF52047">
    <property type="entry name" value="RNI-like"/>
    <property type="match status" value="1"/>
</dbReference>
<dbReference type="Gene3D" id="3.80.10.10">
    <property type="entry name" value="Ribonuclease Inhibitor"/>
    <property type="match status" value="2"/>
</dbReference>
<dbReference type="InterPro" id="IPR032675">
    <property type="entry name" value="LRR_dom_sf"/>
</dbReference>
<sequence length="603" mass="66832">MGRAKKRVQKLPTLHQEAGRGSSQSDSQERPETGEESSVLGLLSDDSILQILRPLHTRFLLSSPALVCRRWLRLCCSHLILEVVRSPLSAYNLPWGCLGDREISDLAIRHASTLECLHFSRPREPPFEKVLSLIRSLPRLMDFGMISCSFTETKLEALLDALPSQLVVLDLHNDHVLTGSCDEVGGLDTSRLPLDTLIQGLSKKCLNLRQLDLDFCSQISIMGLDSLLVAIPHIRKLHLQSATLGWEEVSKIFQRCTLLESLSIVSRRLFEEPDTSDEDEVFHSGIQRRSCQKILPRSISQHADLKNFVCAPLRSIRFYSLPHHSVPLESMPLLGLLKDKGQQLRELHAQTLYNTSWHMVSVCCPNLQTLDLSHARAIPYSATGVEEVVLSGLFRILKSIERIGLPCVTDRVLLVIGRSCSKLKELRFEGHASRTGVVHRRPEVTDLGVVAVAEGCPELQVLSLAGCITISVASLRALAFHCKRLKALLLPNCVKINDDAIGAVWPRIGKSLCVLDLVGCKITGKTIRMFYQQVQIQGISLVVLSIARSLSKSAKSELSELSKGLPSLKIVKSMSGLPWDGFFGSPSMDEFIPHQRTVGRTAG</sequence>
<dbReference type="InterPro" id="IPR036047">
    <property type="entry name" value="F-box-like_dom_sf"/>
</dbReference>
<proteinExistence type="predicted"/>
<accession>A0A9D4U8S5</accession>
<keyword evidence="3" id="KW-1185">Reference proteome</keyword>
<evidence type="ECO:0000256" key="1">
    <source>
        <dbReference type="SAM" id="MobiDB-lite"/>
    </source>
</evidence>
<reference evidence="2" key="1">
    <citation type="submission" date="2021-01" db="EMBL/GenBank/DDBJ databases">
        <title>Adiantum capillus-veneris genome.</title>
        <authorList>
            <person name="Fang Y."/>
            <person name="Liao Q."/>
        </authorList>
    </citation>
    <scope>NUCLEOTIDE SEQUENCE</scope>
    <source>
        <strain evidence="2">H3</strain>
        <tissue evidence="2">Leaf</tissue>
    </source>
</reference>
<dbReference type="GO" id="GO:0019005">
    <property type="term" value="C:SCF ubiquitin ligase complex"/>
    <property type="evidence" value="ECO:0007669"/>
    <property type="project" value="TreeGrafter"/>
</dbReference>
<dbReference type="SMART" id="SM00367">
    <property type="entry name" value="LRR_CC"/>
    <property type="match status" value="4"/>
</dbReference>
<dbReference type="AlphaFoldDB" id="A0A9D4U8S5"/>
<evidence type="ECO:0000313" key="2">
    <source>
        <dbReference type="EMBL" id="KAI5063568.1"/>
    </source>
</evidence>
<dbReference type="PANTHER" id="PTHR13318:SF95">
    <property type="entry name" value="F-BOX PROTEIN YLR352W"/>
    <property type="match status" value="1"/>
</dbReference>
<dbReference type="InterPro" id="IPR006553">
    <property type="entry name" value="Leu-rich_rpt_Cys-con_subtyp"/>
</dbReference>
<evidence type="ECO:0000313" key="3">
    <source>
        <dbReference type="Proteomes" id="UP000886520"/>
    </source>
</evidence>
<name>A0A9D4U8S5_ADICA</name>